<comment type="caution">
    <text evidence="10">The sequence shown here is derived from an EMBL/GenBank/DDBJ whole genome shotgun (WGS) entry which is preliminary data.</text>
</comment>
<dbReference type="Gene3D" id="3.40.50.2300">
    <property type="match status" value="1"/>
</dbReference>
<dbReference type="Gene3D" id="3.30.565.10">
    <property type="entry name" value="Histidine kinase-like ATPase, C-terminal domain"/>
    <property type="match status" value="1"/>
</dbReference>
<evidence type="ECO:0000313" key="10">
    <source>
        <dbReference type="EMBL" id="MEP0816088.1"/>
    </source>
</evidence>
<keyword evidence="11" id="KW-1185">Reference proteome</keyword>
<keyword evidence="10" id="KW-0547">Nucleotide-binding</keyword>
<feature type="domain" description="Response regulatory" evidence="9">
    <location>
        <begin position="4"/>
        <end position="119"/>
    </location>
</feature>
<dbReference type="Pfam" id="PF00072">
    <property type="entry name" value="Response_reg"/>
    <property type="match status" value="1"/>
</dbReference>
<dbReference type="CDD" id="cd00082">
    <property type="entry name" value="HisKA"/>
    <property type="match status" value="1"/>
</dbReference>
<dbReference type="Proteomes" id="UP001464891">
    <property type="component" value="Unassembled WGS sequence"/>
</dbReference>
<dbReference type="PANTHER" id="PTHR43711">
    <property type="entry name" value="TWO-COMPONENT HISTIDINE KINASE"/>
    <property type="match status" value="1"/>
</dbReference>
<keyword evidence="10" id="KW-0067">ATP-binding</keyword>
<dbReference type="CDD" id="cd17534">
    <property type="entry name" value="REC_DC-like"/>
    <property type="match status" value="1"/>
</dbReference>
<reference evidence="10 11" key="1">
    <citation type="submission" date="2022-04" db="EMBL/GenBank/DDBJ databases">
        <title>Positive selection, recombination, and allopatry shape intraspecific diversity of widespread and dominant cyanobacteria.</title>
        <authorList>
            <person name="Wei J."/>
            <person name="Shu W."/>
            <person name="Hu C."/>
        </authorList>
    </citation>
    <scope>NUCLEOTIDE SEQUENCE [LARGE SCALE GENOMIC DNA]</scope>
    <source>
        <strain evidence="10 11">GB2-A4</strain>
    </source>
</reference>
<dbReference type="InterPro" id="IPR001789">
    <property type="entry name" value="Sig_transdc_resp-reg_receiver"/>
</dbReference>
<dbReference type="InterPro" id="IPR036097">
    <property type="entry name" value="HisK_dim/P_sf"/>
</dbReference>
<dbReference type="EC" id="2.7.13.3" evidence="2"/>
<proteinExistence type="predicted"/>
<keyword evidence="6" id="KW-0902">Two-component regulatory system</keyword>
<dbReference type="EMBL" id="JAMPKM010000001">
    <property type="protein sequence ID" value="MEP0816088.1"/>
    <property type="molecule type" value="Genomic_DNA"/>
</dbReference>
<dbReference type="InterPro" id="IPR011006">
    <property type="entry name" value="CheY-like_superfamily"/>
</dbReference>
<evidence type="ECO:0000256" key="4">
    <source>
        <dbReference type="ARBA" id="ARBA00022679"/>
    </source>
</evidence>
<evidence type="ECO:0000256" key="3">
    <source>
        <dbReference type="ARBA" id="ARBA00022553"/>
    </source>
</evidence>
<dbReference type="InterPro" id="IPR050736">
    <property type="entry name" value="Sensor_HK_Regulatory"/>
</dbReference>
<dbReference type="CDD" id="cd00075">
    <property type="entry name" value="HATPase"/>
    <property type="match status" value="1"/>
</dbReference>
<gene>
    <name evidence="10" type="ORF">NC998_03145</name>
</gene>
<comment type="catalytic activity">
    <reaction evidence="1">
        <text>ATP + protein L-histidine = ADP + protein N-phospho-L-histidine.</text>
        <dbReference type="EC" id="2.7.13.3"/>
    </reaction>
</comment>
<dbReference type="InterPro" id="IPR003594">
    <property type="entry name" value="HATPase_dom"/>
</dbReference>
<evidence type="ECO:0000256" key="2">
    <source>
        <dbReference type="ARBA" id="ARBA00012438"/>
    </source>
</evidence>
<dbReference type="GO" id="GO:0005524">
    <property type="term" value="F:ATP binding"/>
    <property type="evidence" value="ECO:0007669"/>
    <property type="project" value="UniProtKB-KW"/>
</dbReference>
<dbReference type="InterPro" id="IPR004358">
    <property type="entry name" value="Sig_transdc_His_kin-like_C"/>
</dbReference>
<name>A0ABV0J2U7_9CYAN</name>
<protein>
    <recommendedName>
        <fullName evidence="2">histidine kinase</fullName>
        <ecNumber evidence="2">2.7.13.3</ecNumber>
    </recommendedName>
</protein>
<accession>A0ABV0J2U7</accession>
<evidence type="ECO:0000259" key="9">
    <source>
        <dbReference type="PROSITE" id="PS50110"/>
    </source>
</evidence>
<dbReference type="PROSITE" id="PS50109">
    <property type="entry name" value="HIS_KIN"/>
    <property type="match status" value="1"/>
</dbReference>
<dbReference type="SMART" id="SM00448">
    <property type="entry name" value="REC"/>
    <property type="match status" value="1"/>
</dbReference>
<dbReference type="InterPro" id="IPR003661">
    <property type="entry name" value="HisK_dim/P_dom"/>
</dbReference>
<dbReference type="Gene3D" id="1.10.287.130">
    <property type="match status" value="1"/>
</dbReference>
<dbReference type="RefSeq" id="WP_190431769.1">
    <property type="nucleotide sequence ID" value="NZ_JAMPKM010000001.1"/>
</dbReference>
<sequence>MSTKILVVEDEKIIAFDIQKSLESSGYSVPAIVSSGEQVIEKIPEVEPDLVLMDIILKGDLDGVKTAEIVRDRFDIPVVYLTAHADETTLKRAKISDPFGYILKPFEDRELVTTIEIALSRHRAESATRKALQQEKELSELRSRFVSVVSHEFRNPLSTILFSTELLEKYQSRLSEAKRLTYLQRIQAAVKRMSQLLDNVLAIGATDAGKLICNPTPSDLNQFCLDLIEELQFSTNTNCVISFNNHDFPEPFTAGTHLPCLDTKLLQHILINLLSNAIKYSPTGSKINFDLYYQPEAAILRIQDHGMGIPVADQAQLFSPFHRGTNVSNIAGTGLGLSIVKQCVESHGGTVQVVSEVGMGTLFTVTLPLSYSLAHSSAPYA</sequence>
<keyword evidence="4" id="KW-0808">Transferase</keyword>
<dbReference type="Pfam" id="PF02518">
    <property type="entry name" value="HATPase_c"/>
    <property type="match status" value="1"/>
</dbReference>
<dbReference type="SMART" id="SM00388">
    <property type="entry name" value="HisKA"/>
    <property type="match status" value="1"/>
</dbReference>
<keyword evidence="5" id="KW-0418">Kinase</keyword>
<feature type="modified residue" description="4-aspartylphosphate" evidence="7">
    <location>
        <position position="54"/>
    </location>
</feature>
<dbReference type="Pfam" id="PF00512">
    <property type="entry name" value="HisKA"/>
    <property type="match status" value="1"/>
</dbReference>
<feature type="domain" description="Histidine kinase" evidence="8">
    <location>
        <begin position="148"/>
        <end position="371"/>
    </location>
</feature>
<dbReference type="PRINTS" id="PR00344">
    <property type="entry name" value="BCTRLSENSOR"/>
</dbReference>
<dbReference type="InterPro" id="IPR005467">
    <property type="entry name" value="His_kinase_dom"/>
</dbReference>
<dbReference type="PANTHER" id="PTHR43711:SF26">
    <property type="entry name" value="SENSOR HISTIDINE KINASE RCSC"/>
    <property type="match status" value="1"/>
</dbReference>
<keyword evidence="3 7" id="KW-0597">Phosphoprotein</keyword>
<organism evidence="10 11">
    <name type="scientific">Trichocoleus desertorum GB2-A4</name>
    <dbReference type="NCBI Taxonomy" id="2933944"/>
    <lineage>
        <taxon>Bacteria</taxon>
        <taxon>Bacillati</taxon>
        <taxon>Cyanobacteriota</taxon>
        <taxon>Cyanophyceae</taxon>
        <taxon>Leptolyngbyales</taxon>
        <taxon>Trichocoleusaceae</taxon>
        <taxon>Trichocoleus</taxon>
    </lineage>
</organism>
<dbReference type="SUPFAM" id="SSF47384">
    <property type="entry name" value="Homodimeric domain of signal transducing histidine kinase"/>
    <property type="match status" value="1"/>
</dbReference>
<dbReference type="SUPFAM" id="SSF55874">
    <property type="entry name" value="ATPase domain of HSP90 chaperone/DNA topoisomerase II/histidine kinase"/>
    <property type="match status" value="1"/>
</dbReference>
<evidence type="ECO:0000256" key="5">
    <source>
        <dbReference type="ARBA" id="ARBA00022777"/>
    </source>
</evidence>
<evidence type="ECO:0000256" key="7">
    <source>
        <dbReference type="PROSITE-ProRule" id="PRU00169"/>
    </source>
</evidence>
<dbReference type="PROSITE" id="PS50110">
    <property type="entry name" value="RESPONSE_REGULATORY"/>
    <property type="match status" value="1"/>
</dbReference>
<evidence type="ECO:0000256" key="1">
    <source>
        <dbReference type="ARBA" id="ARBA00000085"/>
    </source>
</evidence>
<dbReference type="InterPro" id="IPR036890">
    <property type="entry name" value="HATPase_C_sf"/>
</dbReference>
<dbReference type="SMART" id="SM00387">
    <property type="entry name" value="HATPase_c"/>
    <property type="match status" value="1"/>
</dbReference>
<evidence type="ECO:0000256" key="6">
    <source>
        <dbReference type="ARBA" id="ARBA00023012"/>
    </source>
</evidence>
<evidence type="ECO:0000259" key="8">
    <source>
        <dbReference type="PROSITE" id="PS50109"/>
    </source>
</evidence>
<dbReference type="SUPFAM" id="SSF52172">
    <property type="entry name" value="CheY-like"/>
    <property type="match status" value="1"/>
</dbReference>
<evidence type="ECO:0000313" key="11">
    <source>
        <dbReference type="Proteomes" id="UP001464891"/>
    </source>
</evidence>